<name>A0ACC2UMK5_9FUNG</name>
<protein>
    <submittedName>
        <fullName evidence="1">Uncharacterized protein</fullName>
    </submittedName>
</protein>
<comment type="caution">
    <text evidence="1">The sequence shown here is derived from an EMBL/GenBank/DDBJ whole genome shotgun (WGS) entry which is preliminary data.</text>
</comment>
<gene>
    <name evidence="1" type="ORF">DSO57_1026417</name>
</gene>
<evidence type="ECO:0000313" key="1">
    <source>
        <dbReference type="EMBL" id="KAJ9088100.1"/>
    </source>
</evidence>
<dbReference type="Proteomes" id="UP001165960">
    <property type="component" value="Unassembled WGS sequence"/>
</dbReference>
<sequence length="492" mass="52650">MKITGLFVAGALGLATVSEEVKQDAKDGRLAPVLIQMTPPAIPRINLNLRMAAEADMDSYAADVYSSLKRHARKSGKNVRQILDEQVALGAIPPYRFYSISNTYAVEAQPWLIERLAEASDVEEITPNKLIPSVVQSNDNTLAAVKDNVNWTGDQVHWSLQYINATRLPPSIYSKAAQLRYGSADSGVEFTHPAIANNYFGYQSDGSFDHNYAWWDAIKSSNSTGKGLCSANTSSPCDDSNHGTHTTGTVVGLMNIGVSPTSKWMGCKNMFNNLGSPETYLGCLQFFLAPTNLQGTDPKPELRPHVVGNSYSCPSNEGCSHATFNYALRALKASGVFISVSAGNEGRGGCSTINAPPAIDPNAFSVAATSYMSQDRASFSSIGPVPERPDAALDISAPGVNITSCIRGNKYASLQGTSMASPHISGTVLLVMAACPQLIRKVDLVADLLRRTATPVYPTLGCGNDATRTLPNNEYGYGIVNVARAINECHSI</sequence>
<evidence type="ECO:0000313" key="2">
    <source>
        <dbReference type="Proteomes" id="UP001165960"/>
    </source>
</evidence>
<reference evidence="1" key="1">
    <citation type="submission" date="2022-04" db="EMBL/GenBank/DDBJ databases">
        <title>Genome of the entomopathogenic fungus Entomophthora muscae.</title>
        <authorList>
            <person name="Elya C."/>
            <person name="Lovett B.R."/>
            <person name="Lee E."/>
            <person name="Macias A.M."/>
            <person name="Hajek A.E."/>
            <person name="De Bivort B.L."/>
            <person name="Kasson M.T."/>
            <person name="De Fine Licht H.H."/>
            <person name="Stajich J.E."/>
        </authorList>
    </citation>
    <scope>NUCLEOTIDE SEQUENCE</scope>
    <source>
        <strain evidence="1">Berkeley</strain>
    </source>
</reference>
<organism evidence="1 2">
    <name type="scientific">Entomophthora muscae</name>
    <dbReference type="NCBI Taxonomy" id="34485"/>
    <lineage>
        <taxon>Eukaryota</taxon>
        <taxon>Fungi</taxon>
        <taxon>Fungi incertae sedis</taxon>
        <taxon>Zoopagomycota</taxon>
        <taxon>Entomophthoromycotina</taxon>
        <taxon>Entomophthoromycetes</taxon>
        <taxon>Entomophthorales</taxon>
        <taxon>Entomophthoraceae</taxon>
        <taxon>Entomophthora</taxon>
    </lineage>
</organism>
<accession>A0ACC2UMK5</accession>
<keyword evidence="2" id="KW-1185">Reference proteome</keyword>
<dbReference type="EMBL" id="QTSX02000154">
    <property type="protein sequence ID" value="KAJ9088100.1"/>
    <property type="molecule type" value="Genomic_DNA"/>
</dbReference>
<proteinExistence type="predicted"/>